<organism evidence="2 3">
    <name type="scientific">Coemansia asiatica</name>
    <dbReference type="NCBI Taxonomy" id="1052880"/>
    <lineage>
        <taxon>Eukaryota</taxon>
        <taxon>Fungi</taxon>
        <taxon>Fungi incertae sedis</taxon>
        <taxon>Zoopagomycota</taxon>
        <taxon>Kickxellomycotina</taxon>
        <taxon>Kickxellomycetes</taxon>
        <taxon>Kickxellales</taxon>
        <taxon>Kickxellaceae</taxon>
        <taxon>Coemansia</taxon>
    </lineage>
</organism>
<gene>
    <name evidence="2" type="ORF">LPJ64_003626</name>
</gene>
<protein>
    <recommendedName>
        <fullName evidence="4">Early meiotic induction protein 1</fullName>
    </recommendedName>
</protein>
<keyword evidence="3" id="KW-1185">Reference proteome</keyword>
<accession>A0A9W8CJD1</accession>
<proteinExistence type="predicted"/>
<name>A0A9W8CJD1_9FUNG</name>
<reference evidence="2" key="1">
    <citation type="submission" date="2022-07" db="EMBL/GenBank/DDBJ databases">
        <title>Phylogenomic reconstructions and comparative analyses of Kickxellomycotina fungi.</title>
        <authorList>
            <person name="Reynolds N.K."/>
            <person name="Stajich J.E."/>
            <person name="Barry K."/>
            <person name="Grigoriev I.V."/>
            <person name="Crous P."/>
            <person name="Smith M.E."/>
        </authorList>
    </citation>
    <scope>NUCLEOTIDE SEQUENCE</scope>
    <source>
        <strain evidence="2">NBRC 105413</strain>
    </source>
</reference>
<evidence type="ECO:0000313" key="3">
    <source>
        <dbReference type="Proteomes" id="UP001145021"/>
    </source>
</evidence>
<evidence type="ECO:0000313" key="2">
    <source>
        <dbReference type="EMBL" id="KAJ1644710.1"/>
    </source>
</evidence>
<sequence length="151" mass="17244">MADSSSTKPESSEEISFDWNDSPTTTTTTTTAAAATGFDPSEDFTCKASLAFDQLFACITVGKQLSNYYRYGEKRGCGKHWSKFKLCMAMKIRSEESGREMMREFKAEQQKERDTQPNVMDVWTARTEPWKMDQVPEYNTDHDKKPSSTVF</sequence>
<dbReference type="InterPro" id="IPR021475">
    <property type="entry name" value="Pants/Emi1-like"/>
</dbReference>
<evidence type="ECO:0000256" key="1">
    <source>
        <dbReference type="SAM" id="MobiDB-lite"/>
    </source>
</evidence>
<dbReference type="AlphaFoldDB" id="A0A9W8CJD1"/>
<evidence type="ECO:0008006" key="4">
    <source>
        <dbReference type="Google" id="ProtNLM"/>
    </source>
</evidence>
<comment type="caution">
    <text evidence="2">The sequence shown here is derived from an EMBL/GenBank/DDBJ whole genome shotgun (WGS) entry which is preliminary data.</text>
</comment>
<dbReference type="Pfam" id="PF11326">
    <property type="entry name" value="PANTS-like"/>
    <property type="match status" value="1"/>
</dbReference>
<dbReference type="PANTHER" id="PTHR28052:SF1">
    <property type="entry name" value="UPF0545 PROTEIN C22ORF39"/>
    <property type="match status" value="1"/>
</dbReference>
<dbReference type="EMBL" id="JANBOH010000147">
    <property type="protein sequence ID" value="KAJ1644710.1"/>
    <property type="molecule type" value="Genomic_DNA"/>
</dbReference>
<dbReference type="PANTHER" id="PTHR28052">
    <property type="entry name" value="UPF0545 PROTEIN C22ORF39"/>
    <property type="match status" value="1"/>
</dbReference>
<feature type="region of interest" description="Disordered" evidence="1">
    <location>
        <begin position="1"/>
        <end position="25"/>
    </location>
</feature>
<dbReference type="Proteomes" id="UP001145021">
    <property type="component" value="Unassembled WGS sequence"/>
</dbReference>